<reference evidence="2" key="2">
    <citation type="submission" date="2015-01" db="EMBL/GenBank/DDBJ databases">
        <title>Complete genome sequence of Methylobacterium aquaticum strain 22A.</title>
        <authorList>
            <person name="Tani A."/>
            <person name="Ogura Y."/>
            <person name="Hayashi T."/>
        </authorList>
    </citation>
    <scope>NUCLEOTIDE SEQUENCE [LARGE SCALE GENOMIC DNA]</scope>
    <source>
        <strain evidence="2">MA-22A</strain>
    </source>
</reference>
<dbReference type="EMBL" id="AP014704">
    <property type="protein sequence ID" value="BAQ46714.1"/>
    <property type="molecule type" value="Genomic_DNA"/>
</dbReference>
<dbReference type="Proteomes" id="UP000061432">
    <property type="component" value="Chromosome"/>
</dbReference>
<accession>A0A0C6FN85</accession>
<dbReference type="AlphaFoldDB" id="A0A0C6FN85"/>
<evidence type="ECO:0000313" key="1">
    <source>
        <dbReference type="EMBL" id="BAQ46714.1"/>
    </source>
</evidence>
<evidence type="ECO:0000313" key="2">
    <source>
        <dbReference type="Proteomes" id="UP000061432"/>
    </source>
</evidence>
<proteinExistence type="predicted"/>
<protein>
    <submittedName>
        <fullName evidence="1">Uncharacterized protein</fullName>
    </submittedName>
</protein>
<name>A0A0C6FN85_9HYPH</name>
<dbReference type="KEGG" id="maqu:Maq22A_c18075"/>
<gene>
    <name evidence="1" type="ORF">Maq22A_c18075</name>
</gene>
<reference evidence="1 2" key="1">
    <citation type="journal article" date="2015" name="Genome Announc.">
        <title>Complete Genome Sequence of Methylobacterium aquaticum Strain 22A, Isolated from Racomitrium japonicum Moss.</title>
        <authorList>
            <person name="Tani A."/>
            <person name="Ogura Y."/>
            <person name="Hayashi T."/>
            <person name="Kimbara K."/>
        </authorList>
    </citation>
    <scope>NUCLEOTIDE SEQUENCE [LARGE SCALE GENOMIC DNA]</scope>
    <source>
        <strain evidence="1 2">MA-22A</strain>
    </source>
</reference>
<sequence length="390" mass="43569">MSGELPRRLKSVWEVAAQRSQENGLKVTTYERKGRRYDVVSSANRFVDIAFDGFDLKQVCAIIMSENPSFPGHKDALAAALCGWMLGHGEGAVFRRRSVALSVATTLAKAERSYAGEPLDEQLASLRHPPVSSLPPAFFAELYYPIGSLGYIVQTPARYGLRSELTELRNRLFFINMIAAIDHIHQILSIDDTVLTDLSLPKTFELARLIEKIEYGARVPNNNNLRYEYVKKFERSIPLLYAASTMPHSKTVSLLGAIANANWSSILRPGVLRELLGRAVYYAETIYGRNVNIPDRASSIDYIMQTLDGVERRPFEPPEHVLKHRALIGYFYSASGQEAYENPSKAHFWSALGLPVPKLRKGAKGGRLKLAESRRADRVGGLVRSDSKSK</sequence>
<organism evidence="1 2">
    <name type="scientific">Methylobacterium aquaticum</name>
    <dbReference type="NCBI Taxonomy" id="270351"/>
    <lineage>
        <taxon>Bacteria</taxon>
        <taxon>Pseudomonadati</taxon>
        <taxon>Pseudomonadota</taxon>
        <taxon>Alphaproteobacteria</taxon>
        <taxon>Hyphomicrobiales</taxon>
        <taxon>Methylobacteriaceae</taxon>
        <taxon>Methylobacterium</taxon>
    </lineage>
</organism>
<dbReference type="STRING" id="270351.Maq22A_c18075"/>
<dbReference type="PATRIC" id="fig|270351.10.peg.3491"/>
<dbReference type="OrthoDB" id="8400929at2"/>
<dbReference type="RefSeq" id="WP_145984672.1">
    <property type="nucleotide sequence ID" value="NZ_AP014704.1"/>
</dbReference>